<name>A0A6J5ZDD7_9ZZZZ</name>
<dbReference type="EMBL" id="CAFABC010000020">
    <property type="protein sequence ID" value="CAB4825325.1"/>
    <property type="molecule type" value="Genomic_DNA"/>
</dbReference>
<accession>A0A6J5ZDD7</accession>
<reference evidence="2" key="1">
    <citation type="submission" date="2020-05" db="EMBL/GenBank/DDBJ databases">
        <authorList>
            <person name="Chiriac C."/>
            <person name="Salcher M."/>
            <person name="Ghai R."/>
            <person name="Kavagutti S V."/>
        </authorList>
    </citation>
    <scope>NUCLEOTIDE SEQUENCE</scope>
</reference>
<evidence type="ECO:0000256" key="1">
    <source>
        <dbReference type="SAM" id="Phobius"/>
    </source>
</evidence>
<dbReference type="EMBL" id="CAESAH010000022">
    <property type="protein sequence ID" value="CAB4339486.1"/>
    <property type="molecule type" value="Genomic_DNA"/>
</dbReference>
<evidence type="ECO:0000313" key="2">
    <source>
        <dbReference type="EMBL" id="CAB4339486.1"/>
    </source>
</evidence>
<evidence type="ECO:0000313" key="4">
    <source>
        <dbReference type="EMBL" id="CAB4825325.1"/>
    </source>
</evidence>
<proteinExistence type="predicted"/>
<evidence type="ECO:0000313" key="3">
    <source>
        <dbReference type="EMBL" id="CAB4728935.1"/>
    </source>
</evidence>
<protein>
    <submittedName>
        <fullName evidence="2">Unannotated protein</fullName>
    </submittedName>
</protein>
<keyword evidence="1" id="KW-0812">Transmembrane</keyword>
<keyword evidence="1" id="KW-1133">Transmembrane helix</keyword>
<evidence type="ECO:0000313" key="5">
    <source>
        <dbReference type="EMBL" id="CAB5146745.1"/>
    </source>
</evidence>
<dbReference type="EMBL" id="CAFBRY010000021">
    <property type="protein sequence ID" value="CAB5146745.1"/>
    <property type="molecule type" value="Genomic_DNA"/>
</dbReference>
<feature type="transmembrane region" description="Helical" evidence="1">
    <location>
        <begin position="20"/>
        <end position="43"/>
    </location>
</feature>
<dbReference type="AlphaFoldDB" id="A0A6J5ZDD7"/>
<organism evidence="2">
    <name type="scientific">freshwater metagenome</name>
    <dbReference type="NCBI Taxonomy" id="449393"/>
    <lineage>
        <taxon>unclassified sequences</taxon>
        <taxon>metagenomes</taxon>
        <taxon>ecological metagenomes</taxon>
    </lineage>
</organism>
<sequence>MEVKAKATLSDERGSLSVVIIGLFIITVASLMVMSDVATIFVAKRSLAQATEAAAMRGVHTLDRSSYYTGKGTIATTPMSLINKREHPSIPIDCDQAVLDVMLELHNWSQDESSMKRKELAGIVLTDFSCDGTSIEIATYSKVRFPFTVPFSSLDSAELTSSAGSTNQVQEGFYLFGIRLH</sequence>
<gene>
    <name evidence="3" type="ORF">UFOPK2731_00691</name>
    <name evidence="4" type="ORF">UFOPK3161_00849</name>
    <name evidence="2" type="ORF">UFOPK3962_00852</name>
    <name evidence="5" type="ORF">UFOPK4427_00831</name>
</gene>
<keyword evidence="1" id="KW-0472">Membrane</keyword>
<dbReference type="EMBL" id="CAEZYO010000015">
    <property type="protein sequence ID" value="CAB4728935.1"/>
    <property type="molecule type" value="Genomic_DNA"/>
</dbReference>